<name>A0A834XLG7_9FABA</name>
<reference evidence="2" key="1">
    <citation type="submission" date="2020-09" db="EMBL/GenBank/DDBJ databases">
        <title>Genome-Enabled Discovery of Anthraquinone Biosynthesis in Senna tora.</title>
        <authorList>
            <person name="Kang S.-H."/>
            <person name="Pandey R.P."/>
            <person name="Lee C.-M."/>
            <person name="Sim J.-S."/>
            <person name="Jeong J.-T."/>
            <person name="Choi B.-S."/>
            <person name="Jung M."/>
            <person name="Ginzburg D."/>
            <person name="Zhao K."/>
            <person name="Won S.Y."/>
            <person name="Oh T.-J."/>
            <person name="Yu Y."/>
            <person name="Kim N.-H."/>
            <person name="Lee O.R."/>
            <person name="Lee T.-H."/>
            <person name="Bashyal P."/>
            <person name="Kim T.-S."/>
            <person name="Lee W.-H."/>
            <person name="Kawkins C."/>
            <person name="Kim C.-K."/>
            <person name="Kim J.S."/>
            <person name="Ahn B.O."/>
            <person name="Rhee S.Y."/>
            <person name="Sohng J.K."/>
        </authorList>
    </citation>
    <scope>NUCLEOTIDE SEQUENCE</scope>
    <source>
        <tissue evidence="2">Leaf</tissue>
    </source>
</reference>
<feature type="transmembrane region" description="Helical" evidence="1">
    <location>
        <begin position="107"/>
        <end position="126"/>
    </location>
</feature>
<keyword evidence="1" id="KW-0812">Transmembrane</keyword>
<protein>
    <submittedName>
        <fullName evidence="2">Uncharacterized protein</fullName>
    </submittedName>
</protein>
<sequence>MKGGSTCLRRLFDMEHTSLATHFDDYSGSPIIKPIPLWDSDSEREYEDPWELIKKIGCTQISGIDRESELASKGSNNNMNEDYGFQNKNVLRSRKKRLSRKKSFRRLPGFGFLLQLANFLAVWFWARSD</sequence>
<dbReference type="EMBL" id="JAAIUW010000001">
    <property type="protein sequence ID" value="KAF7845383.1"/>
    <property type="molecule type" value="Genomic_DNA"/>
</dbReference>
<keyword evidence="1" id="KW-1133">Transmembrane helix</keyword>
<keyword evidence="1" id="KW-0472">Membrane</keyword>
<gene>
    <name evidence="2" type="ORF">G2W53_002288</name>
</gene>
<keyword evidence="3" id="KW-1185">Reference proteome</keyword>
<proteinExistence type="predicted"/>
<evidence type="ECO:0000313" key="2">
    <source>
        <dbReference type="EMBL" id="KAF7845383.1"/>
    </source>
</evidence>
<dbReference type="Proteomes" id="UP000634136">
    <property type="component" value="Unassembled WGS sequence"/>
</dbReference>
<comment type="caution">
    <text evidence="2">The sequence shown here is derived from an EMBL/GenBank/DDBJ whole genome shotgun (WGS) entry which is preliminary data.</text>
</comment>
<accession>A0A834XLG7</accession>
<evidence type="ECO:0000256" key="1">
    <source>
        <dbReference type="SAM" id="Phobius"/>
    </source>
</evidence>
<dbReference type="AlphaFoldDB" id="A0A834XLG7"/>
<dbReference type="OrthoDB" id="1703537at2759"/>
<organism evidence="2 3">
    <name type="scientific">Senna tora</name>
    <dbReference type="NCBI Taxonomy" id="362788"/>
    <lineage>
        <taxon>Eukaryota</taxon>
        <taxon>Viridiplantae</taxon>
        <taxon>Streptophyta</taxon>
        <taxon>Embryophyta</taxon>
        <taxon>Tracheophyta</taxon>
        <taxon>Spermatophyta</taxon>
        <taxon>Magnoliopsida</taxon>
        <taxon>eudicotyledons</taxon>
        <taxon>Gunneridae</taxon>
        <taxon>Pentapetalae</taxon>
        <taxon>rosids</taxon>
        <taxon>fabids</taxon>
        <taxon>Fabales</taxon>
        <taxon>Fabaceae</taxon>
        <taxon>Caesalpinioideae</taxon>
        <taxon>Cassia clade</taxon>
        <taxon>Senna</taxon>
    </lineage>
</organism>
<evidence type="ECO:0000313" key="3">
    <source>
        <dbReference type="Proteomes" id="UP000634136"/>
    </source>
</evidence>